<keyword evidence="3" id="KW-1185">Reference proteome</keyword>
<dbReference type="SUPFAM" id="SSF52540">
    <property type="entry name" value="P-loop containing nucleoside triphosphate hydrolases"/>
    <property type="match status" value="1"/>
</dbReference>
<evidence type="ECO:0000259" key="1">
    <source>
        <dbReference type="Pfam" id="PF09848"/>
    </source>
</evidence>
<dbReference type="InterPro" id="IPR027417">
    <property type="entry name" value="P-loop_NTPase"/>
</dbReference>
<dbReference type="RefSeq" id="WP_070735001.1">
    <property type="nucleotide sequence ID" value="NZ_MDZC01000070.1"/>
</dbReference>
<accession>A0A1G1T131</accession>
<dbReference type="Proteomes" id="UP000177791">
    <property type="component" value="Unassembled WGS sequence"/>
</dbReference>
<feature type="domain" description="Schlafen group 3-like DNA/RNA helicase" evidence="1">
    <location>
        <begin position="234"/>
        <end position="629"/>
    </location>
</feature>
<dbReference type="Pfam" id="PF09848">
    <property type="entry name" value="SLFN-g3_helicase"/>
    <property type="match status" value="1"/>
</dbReference>
<dbReference type="InterPro" id="IPR018647">
    <property type="entry name" value="SLFN_3-like_DNA/RNA_helicase"/>
</dbReference>
<proteinExistence type="predicted"/>
<reference evidence="2 3" key="1">
    <citation type="submission" date="2016-08" db="EMBL/GenBank/DDBJ databases">
        <title>Hymenobacter coccineus sp. nov., Hymenobacter lapidarius sp. nov. and Hymenobacter glacialis sp. nov., isolated from Antarctic soil.</title>
        <authorList>
            <person name="Sedlacek I."/>
            <person name="Kralova S."/>
            <person name="Kyrova K."/>
            <person name="Maslanova I."/>
            <person name="Stankova E."/>
            <person name="Vrbovska V."/>
            <person name="Nemec M."/>
            <person name="Bartak M."/>
            <person name="Svec P."/>
            <person name="Busse H.-J."/>
            <person name="Pantucek R."/>
        </authorList>
    </citation>
    <scope>NUCLEOTIDE SEQUENCE [LARGE SCALE GENOMIC DNA]</scope>
    <source>
        <strain evidence="2 3">CCM 8648</strain>
    </source>
</reference>
<dbReference type="Gene3D" id="3.40.50.300">
    <property type="entry name" value="P-loop containing nucleotide triphosphate hydrolases"/>
    <property type="match status" value="1"/>
</dbReference>
<sequence>MQRAYYHASIAAFLEHDENLIMGALAVAHTHALEELQKAAWQQQIRILKQQLSGLQRGYLLFEVAIPRMGKRADAIVLLDDAVFVLEFKVGSRAYDQAALDQVLDYALDLKNFHAGSHSVRILPLLIATQAPPHQNELHAFTDGLYRTLLANATQIAECLHLGTAVMSGPIINVVAWLQAGYQPTPTIIEAAQALYKGHRVMDITRSDAGAVNLSITGACIDGIIDKAKARGTKAICFVTGVPGAGKTLAGLNIASERTKIDAQEHAVFLSGNGPLVEVLREALARDKVKDAKQQGRGLGKKQAVSEVQSFIQNIHHFRDEALRHSGPPIEKVTVFDEAQRAWSAQQASKFMQQKRGQVDFFMSEPEFLVEVMDRHSDWCTVVCLIGGGQEINTGEAGLEEWLRAFESRFADWDIYYSRRIREDRNYLKDDAAVARLDALQAEPLDDLHLAVSVRSFRAEKLAAFIQAVLDARLAEARSIYSTYLQAVYPLYITRELEVAKTWLRQQARGSERCGLVASSGAHRLKPLGLNIRDKIDASVWFLNDRNDVRSSYYLEDVATEFDIQGLELDWVGVAWDADFWLQNGHWQFRKFVGTRWQQCNTADSRRYLLNAYRVLLTRARQGMVLFIPTGSATDITRLPEFYNEVYEFFRAIGIPELE</sequence>
<organism evidence="2 3">
    <name type="scientific">Hymenobacter glacialis</name>
    <dbReference type="NCBI Taxonomy" id="1908236"/>
    <lineage>
        <taxon>Bacteria</taxon>
        <taxon>Pseudomonadati</taxon>
        <taxon>Bacteroidota</taxon>
        <taxon>Cytophagia</taxon>
        <taxon>Cytophagales</taxon>
        <taxon>Hymenobacteraceae</taxon>
        <taxon>Hymenobacter</taxon>
    </lineage>
</organism>
<dbReference type="EMBL" id="MDZC01000070">
    <property type="protein sequence ID" value="OGX84526.1"/>
    <property type="molecule type" value="Genomic_DNA"/>
</dbReference>
<dbReference type="AlphaFoldDB" id="A0A1G1T131"/>
<comment type="caution">
    <text evidence="2">The sequence shown here is derived from an EMBL/GenBank/DDBJ whole genome shotgun (WGS) entry which is preliminary data.</text>
</comment>
<name>A0A1G1T131_9BACT</name>
<gene>
    <name evidence="2" type="ORF">BEN48_15975</name>
</gene>
<protein>
    <recommendedName>
        <fullName evidence="1">Schlafen group 3-like DNA/RNA helicase domain-containing protein</fullName>
    </recommendedName>
</protein>
<dbReference type="OrthoDB" id="3193269at2"/>
<evidence type="ECO:0000313" key="3">
    <source>
        <dbReference type="Proteomes" id="UP000177791"/>
    </source>
</evidence>
<evidence type="ECO:0000313" key="2">
    <source>
        <dbReference type="EMBL" id="OGX84526.1"/>
    </source>
</evidence>